<proteinExistence type="predicted"/>
<dbReference type="EMBL" id="AJVK01009154">
    <property type="status" value="NOT_ANNOTATED_CDS"/>
    <property type="molecule type" value="Genomic_DNA"/>
</dbReference>
<dbReference type="EnsemblMetazoa" id="PPAI000126-RA">
    <property type="protein sequence ID" value="PPAI000126-PA"/>
    <property type="gene ID" value="PPAI000126"/>
</dbReference>
<accession>A0A1B0GLW7</accession>
<keyword evidence="3" id="KW-1185">Reference proteome</keyword>
<dbReference type="Pfam" id="PF00240">
    <property type="entry name" value="ubiquitin"/>
    <property type="match status" value="1"/>
</dbReference>
<dbReference type="SUPFAM" id="SSF54236">
    <property type="entry name" value="Ubiquitin-like"/>
    <property type="match status" value="1"/>
</dbReference>
<dbReference type="InterPro" id="IPR053061">
    <property type="entry name" value="AN1-type_zinc_finger"/>
</dbReference>
<dbReference type="PROSITE" id="PS50053">
    <property type="entry name" value="UBIQUITIN_2"/>
    <property type="match status" value="1"/>
</dbReference>
<dbReference type="PANTHER" id="PTHR46728:SF1">
    <property type="entry name" value="AN1-TYPE ZINC FINGER PROTEIN 4"/>
    <property type="match status" value="1"/>
</dbReference>
<dbReference type="InterPro" id="IPR000626">
    <property type="entry name" value="Ubiquitin-like_dom"/>
</dbReference>
<protein>
    <submittedName>
        <fullName evidence="2">Uncharacterized protein</fullName>
    </submittedName>
</protein>
<organism evidence="2 3">
    <name type="scientific">Phlebotomus papatasi</name>
    <name type="common">Sandfly</name>
    <dbReference type="NCBI Taxonomy" id="29031"/>
    <lineage>
        <taxon>Eukaryota</taxon>
        <taxon>Metazoa</taxon>
        <taxon>Ecdysozoa</taxon>
        <taxon>Arthropoda</taxon>
        <taxon>Hexapoda</taxon>
        <taxon>Insecta</taxon>
        <taxon>Pterygota</taxon>
        <taxon>Neoptera</taxon>
        <taxon>Endopterygota</taxon>
        <taxon>Diptera</taxon>
        <taxon>Nematocera</taxon>
        <taxon>Psychodoidea</taxon>
        <taxon>Psychodidae</taxon>
        <taxon>Phlebotomus</taxon>
        <taxon>Phlebotomus</taxon>
    </lineage>
</organism>
<dbReference type="EMBL" id="AJVK01009155">
    <property type="status" value="NOT_ANNOTATED_CDS"/>
    <property type="molecule type" value="Genomic_DNA"/>
</dbReference>
<dbReference type="EMBL" id="AJVK01009153">
    <property type="status" value="NOT_ANNOTATED_CDS"/>
    <property type="molecule type" value="Genomic_DNA"/>
</dbReference>
<dbReference type="AlphaFoldDB" id="A0A1B0GLW7"/>
<dbReference type="InterPro" id="IPR019956">
    <property type="entry name" value="Ubiquitin_dom"/>
</dbReference>
<name>A0A1B0GLW7_PHLPP</name>
<dbReference type="PRINTS" id="PR00348">
    <property type="entry name" value="UBIQUITIN"/>
</dbReference>
<dbReference type="VEuPathDB" id="VectorBase:PPAPM1_005845"/>
<evidence type="ECO:0000256" key="1">
    <source>
        <dbReference type="SAM" id="MobiDB-lite"/>
    </source>
</evidence>
<dbReference type="VEuPathDB" id="VectorBase:PPAI000126"/>
<evidence type="ECO:0000313" key="3">
    <source>
        <dbReference type="Proteomes" id="UP000092462"/>
    </source>
</evidence>
<sequence length="501" mass="56699">MLTPQSTPQYDIIVETLTGSELKVTVTEKDTIGYIKSRIQKYEGIPVGHQHLLYNHNELSDTTEMKDIPLVKGSRLKLVLGLKGGPVSARRVVTLPDYENWFDLSDVLNTSRQVQEPLTISTPGVKVLVYKDCKKNIHRLMKFRTGKNLLTKGSEEHTEAATNESQNDQWLNDNINTLEKMHQLRTKLEWKKRNKTPKSSGTNHSKSTESRSMEMISCSHSKCNIETEIGRKLRRLGFMSKARAPVVTDIVTTMENSLKADSSGGSSRMGNKMDGDGGKNWCQSNEKINNNNSYFFNHRHSQGSLKVAQPLVNVNYFNVGGRSKSAKPPTTAIGEFSKMKIRENIRRNRSFKTINTESDMVIEENQVHGSSKCLDSVLRRPSNARSREEQQIAEQTKVQEFEKFIEQFSKSRITSLSDPCGERGVGKCEKEKKLNKRSILSKHLSTASFENKLFVEHQHTFAINNHGESRASCSSDFQLDTTNADTAYRVFKLPSENGKFQ</sequence>
<dbReference type="Proteomes" id="UP000092462">
    <property type="component" value="Unassembled WGS sequence"/>
</dbReference>
<dbReference type="InterPro" id="IPR029071">
    <property type="entry name" value="Ubiquitin-like_domsf"/>
</dbReference>
<evidence type="ECO:0000313" key="2">
    <source>
        <dbReference type="EnsemblMetazoa" id="PPAI000126-PA"/>
    </source>
</evidence>
<dbReference type="PANTHER" id="PTHR46728">
    <property type="entry name" value="AN1-TYPE ZINC FINGER PROTEIN 4"/>
    <property type="match status" value="1"/>
</dbReference>
<feature type="region of interest" description="Disordered" evidence="1">
    <location>
        <begin position="188"/>
        <end position="215"/>
    </location>
</feature>
<reference evidence="2" key="1">
    <citation type="submission" date="2022-08" db="UniProtKB">
        <authorList>
            <consortium name="EnsemblMetazoa"/>
        </authorList>
    </citation>
    <scope>IDENTIFICATION</scope>
    <source>
        <strain evidence="2">Israel</strain>
    </source>
</reference>
<dbReference type="SMART" id="SM00213">
    <property type="entry name" value="UBQ"/>
    <property type="match status" value="1"/>
</dbReference>
<dbReference type="Gene3D" id="3.10.20.90">
    <property type="entry name" value="Phosphatidylinositol 3-kinase Catalytic Subunit, Chain A, domain 1"/>
    <property type="match status" value="1"/>
</dbReference>